<sequence>MSTLRDFFTRLFGGSAQSTVSTASTVSKASTRLDPASLSAEWIVVGLGNPGAKYAATRHNVGYMALDDLLAESGDVLEPVSGHQLSAAPLTIGGSPVIAVRSHTYMNLSGDPIAPLAQQLGVPAERIIVIHDELDLPAGTVRVKKGGNENGHNGLKSLTERLGTRDYLRVRVGIGRPAKGSSIPDWVLAPVDATPEFDASIATAAQAARLIIAQGLGKAQNEIHSRR</sequence>
<dbReference type="EMBL" id="QFNY01000114">
    <property type="protein sequence ID" value="PZP00719.1"/>
    <property type="molecule type" value="Genomic_DNA"/>
</dbReference>
<dbReference type="PANTHER" id="PTHR17224:SF1">
    <property type="entry name" value="PEPTIDYL-TRNA HYDROLASE"/>
    <property type="match status" value="1"/>
</dbReference>
<feature type="site" description="Discriminates between blocked and unblocked aminoacyl-tRNA" evidence="7">
    <location>
        <position position="49"/>
    </location>
</feature>
<dbReference type="GO" id="GO:0072344">
    <property type="term" value="P:rescue of stalled ribosome"/>
    <property type="evidence" value="ECO:0007669"/>
    <property type="project" value="UniProtKB-UniRule"/>
</dbReference>
<dbReference type="CDD" id="cd00462">
    <property type="entry name" value="PTH"/>
    <property type="match status" value="1"/>
</dbReference>
<evidence type="ECO:0000256" key="1">
    <source>
        <dbReference type="ARBA" id="ARBA00013260"/>
    </source>
</evidence>
<dbReference type="PANTHER" id="PTHR17224">
    <property type="entry name" value="PEPTIDYL-TRNA HYDROLASE"/>
    <property type="match status" value="1"/>
</dbReference>
<evidence type="ECO:0000256" key="6">
    <source>
        <dbReference type="ARBA" id="ARBA00050038"/>
    </source>
</evidence>
<protein>
    <recommendedName>
        <fullName evidence="6 7">Peptidyl-tRNA hydrolase</fullName>
        <shortName evidence="7">Pth</shortName>
        <ecNumber evidence="1 7">3.1.1.29</ecNumber>
    </recommendedName>
</protein>
<dbReference type="InterPro" id="IPR018171">
    <property type="entry name" value="Pept_tRNA_hydro_CS"/>
</dbReference>
<dbReference type="GO" id="GO:0006515">
    <property type="term" value="P:protein quality control for misfolded or incompletely synthesized proteins"/>
    <property type="evidence" value="ECO:0007669"/>
    <property type="project" value="UniProtKB-UniRule"/>
</dbReference>
<dbReference type="Proteomes" id="UP000249451">
    <property type="component" value="Unassembled WGS sequence"/>
</dbReference>
<comment type="function">
    <text evidence="7">Hydrolyzes ribosome-free peptidyl-tRNAs (with 1 or more amino acids incorporated), which drop off the ribosome during protein synthesis, or as a result of ribosome stalling.</text>
</comment>
<feature type="binding site" evidence="7">
    <location>
        <position position="54"/>
    </location>
    <ligand>
        <name>tRNA</name>
        <dbReference type="ChEBI" id="CHEBI:17843"/>
    </ligand>
</feature>
<feature type="site" description="Stabilizes the basic form of H active site to accept a proton" evidence="7">
    <location>
        <position position="132"/>
    </location>
</feature>
<dbReference type="InterPro" id="IPR036416">
    <property type="entry name" value="Pept_tRNA_hydro_sf"/>
</dbReference>
<name>A0A2W5D3W9_9CORY</name>
<dbReference type="GO" id="GO:0004045">
    <property type="term" value="F:peptidyl-tRNA hydrolase activity"/>
    <property type="evidence" value="ECO:0007669"/>
    <property type="project" value="UniProtKB-UniRule"/>
</dbReference>
<evidence type="ECO:0000256" key="7">
    <source>
        <dbReference type="HAMAP-Rule" id="MF_00083"/>
    </source>
</evidence>
<keyword evidence="4 7" id="KW-0694">RNA-binding</keyword>
<comment type="function">
    <text evidence="7">Catalyzes the release of premature peptidyl moieties from peptidyl-tRNA molecules trapped in stalled 50S ribosomal subunits, and thus maintains levels of free tRNAs and 50S ribosomes.</text>
</comment>
<dbReference type="SUPFAM" id="SSF53178">
    <property type="entry name" value="Peptidyl-tRNA hydrolase-like"/>
    <property type="match status" value="1"/>
</dbReference>
<dbReference type="NCBIfam" id="TIGR00447">
    <property type="entry name" value="pth"/>
    <property type="match status" value="1"/>
</dbReference>
<evidence type="ECO:0000256" key="2">
    <source>
        <dbReference type="ARBA" id="ARBA00022555"/>
    </source>
</evidence>
<evidence type="ECO:0000256" key="8">
    <source>
        <dbReference type="RuleBase" id="RU000673"/>
    </source>
</evidence>
<dbReference type="Pfam" id="PF01195">
    <property type="entry name" value="Pept_tRNA_hydro"/>
    <property type="match status" value="1"/>
</dbReference>
<comment type="catalytic activity">
    <reaction evidence="7 8">
        <text>an N-acyl-L-alpha-aminoacyl-tRNA + H2O = an N-acyl-L-amino acid + a tRNA + H(+)</text>
        <dbReference type="Rhea" id="RHEA:54448"/>
        <dbReference type="Rhea" id="RHEA-COMP:10123"/>
        <dbReference type="Rhea" id="RHEA-COMP:13883"/>
        <dbReference type="ChEBI" id="CHEBI:15377"/>
        <dbReference type="ChEBI" id="CHEBI:15378"/>
        <dbReference type="ChEBI" id="CHEBI:59874"/>
        <dbReference type="ChEBI" id="CHEBI:78442"/>
        <dbReference type="ChEBI" id="CHEBI:138191"/>
        <dbReference type="EC" id="3.1.1.29"/>
    </reaction>
</comment>
<keyword evidence="3 7" id="KW-0378">Hydrolase</keyword>
<gene>
    <name evidence="7" type="primary">pth</name>
    <name evidence="10" type="ORF">DI609_05800</name>
</gene>
<proteinExistence type="inferred from homology"/>
<organism evidence="10 11">
    <name type="scientific">Corynebacterium urealyticum</name>
    <dbReference type="NCBI Taxonomy" id="43771"/>
    <lineage>
        <taxon>Bacteria</taxon>
        <taxon>Bacillati</taxon>
        <taxon>Actinomycetota</taxon>
        <taxon>Actinomycetes</taxon>
        <taxon>Mycobacteriales</taxon>
        <taxon>Corynebacteriaceae</taxon>
        <taxon>Corynebacterium</taxon>
    </lineage>
</organism>
<evidence type="ECO:0000256" key="9">
    <source>
        <dbReference type="RuleBase" id="RU004320"/>
    </source>
</evidence>
<feature type="binding site" evidence="7">
    <location>
        <position position="153"/>
    </location>
    <ligand>
        <name>tRNA</name>
        <dbReference type="ChEBI" id="CHEBI:17843"/>
    </ligand>
</feature>
<evidence type="ECO:0000256" key="4">
    <source>
        <dbReference type="ARBA" id="ARBA00022884"/>
    </source>
</evidence>
<dbReference type="GO" id="GO:0000049">
    <property type="term" value="F:tRNA binding"/>
    <property type="evidence" value="ECO:0007669"/>
    <property type="project" value="UniProtKB-UniRule"/>
</dbReference>
<dbReference type="EC" id="3.1.1.29" evidence="1 7"/>
<dbReference type="InterPro" id="IPR001328">
    <property type="entry name" value="Pept_tRNA_hydro"/>
</dbReference>
<evidence type="ECO:0000313" key="11">
    <source>
        <dbReference type="Proteomes" id="UP000249451"/>
    </source>
</evidence>
<keyword evidence="7" id="KW-0963">Cytoplasm</keyword>
<comment type="subunit">
    <text evidence="7">Monomer.</text>
</comment>
<keyword evidence="2 7" id="KW-0820">tRNA-binding</keyword>
<evidence type="ECO:0000256" key="3">
    <source>
        <dbReference type="ARBA" id="ARBA00022801"/>
    </source>
</evidence>
<comment type="similarity">
    <text evidence="5 7 9">Belongs to the PTH family.</text>
</comment>
<comment type="caution">
    <text evidence="10">The sequence shown here is derived from an EMBL/GenBank/DDBJ whole genome shotgun (WGS) entry which is preliminary data.</text>
</comment>
<evidence type="ECO:0000313" key="10">
    <source>
        <dbReference type="EMBL" id="PZP00719.1"/>
    </source>
</evidence>
<dbReference type="HAMAP" id="MF_00083">
    <property type="entry name" value="Pept_tRNA_hydro_bact"/>
    <property type="match status" value="1"/>
</dbReference>
<comment type="subcellular location">
    <subcellularLocation>
        <location evidence="7">Cytoplasm</location>
    </subcellularLocation>
</comment>
<feature type="binding site" evidence="7">
    <location>
        <position position="105"/>
    </location>
    <ligand>
        <name>tRNA</name>
        <dbReference type="ChEBI" id="CHEBI:17843"/>
    </ligand>
</feature>
<reference evidence="10 11" key="1">
    <citation type="submission" date="2017-11" db="EMBL/GenBank/DDBJ databases">
        <title>Infants hospitalized years apart are colonized by the same room-sourced microbial strains.</title>
        <authorList>
            <person name="Brooks B."/>
            <person name="Olm M.R."/>
            <person name="Firek B.A."/>
            <person name="Baker R."/>
            <person name="Thomas B.C."/>
            <person name="Morowitz M.J."/>
            <person name="Banfield J.F."/>
        </authorList>
    </citation>
    <scope>NUCLEOTIDE SEQUENCE [LARGE SCALE GENOMIC DNA]</scope>
    <source>
        <strain evidence="10">S2_012_000_R3_87</strain>
    </source>
</reference>
<feature type="binding site" evidence="7">
    <location>
        <position position="107"/>
    </location>
    <ligand>
        <name>tRNA</name>
        <dbReference type="ChEBI" id="CHEBI:17843"/>
    </ligand>
</feature>
<dbReference type="GO" id="GO:0005737">
    <property type="term" value="C:cytoplasm"/>
    <property type="evidence" value="ECO:0007669"/>
    <property type="project" value="UniProtKB-SubCell"/>
</dbReference>
<feature type="active site" description="Proton acceptor" evidence="7">
    <location>
        <position position="59"/>
    </location>
</feature>
<dbReference type="Gene3D" id="3.40.50.1470">
    <property type="entry name" value="Peptidyl-tRNA hydrolase"/>
    <property type="match status" value="1"/>
</dbReference>
<evidence type="ECO:0000256" key="5">
    <source>
        <dbReference type="ARBA" id="ARBA00038063"/>
    </source>
</evidence>
<dbReference type="AlphaFoldDB" id="A0A2W5D3W9"/>
<accession>A0A2W5D3W9</accession>
<dbReference type="PROSITE" id="PS01195">
    <property type="entry name" value="PEPT_TRNA_HYDROL_1"/>
    <property type="match status" value="1"/>
</dbReference>